<dbReference type="AlphaFoldDB" id="A0AAE1DAY0"/>
<evidence type="ECO:0000313" key="2">
    <source>
        <dbReference type="EMBL" id="KAK3763994.1"/>
    </source>
</evidence>
<reference evidence="2" key="1">
    <citation type="journal article" date="2023" name="G3 (Bethesda)">
        <title>A reference genome for the long-term kleptoplast-retaining sea slug Elysia crispata morphotype clarki.</title>
        <authorList>
            <person name="Eastman K.E."/>
            <person name="Pendleton A.L."/>
            <person name="Shaikh M.A."/>
            <person name="Suttiyut T."/>
            <person name="Ogas R."/>
            <person name="Tomko P."/>
            <person name="Gavelis G."/>
            <person name="Widhalm J.R."/>
            <person name="Wisecaver J.H."/>
        </authorList>
    </citation>
    <scope>NUCLEOTIDE SEQUENCE</scope>
    <source>
        <strain evidence="2">ECLA1</strain>
    </source>
</reference>
<dbReference type="Proteomes" id="UP001283361">
    <property type="component" value="Unassembled WGS sequence"/>
</dbReference>
<feature type="region of interest" description="Disordered" evidence="1">
    <location>
        <begin position="145"/>
        <end position="173"/>
    </location>
</feature>
<feature type="compositionally biased region" description="Basic residues" evidence="1">
    <location>
        <begin position="277"/>
        <end position="286"/>
    </location>
</feature>
<comment type="caution">
    <text evidence="2">The sequence shown here is derived from an EMBL/GenBank/DDBJ whole genome shotgun (WGS) entry which is preliminary data.</text>
</comment>
<keyword evidence="3" id="KW-1185">Reference proteome</keyword>
<feature type="compositionally biased region" description="Low complexity" evidence="1">
    <location>
        <begin position="266"/>
        <end position="276"/>
    </location>
</feature>
<feature type="region of interest" description="Disordered" evidence="1">
    <location>
        <begin position="228"/>
        <end position="247"/>
    </location>
</feature>
<name>A0AAE1DAY0_9GAST</name>
<sequence>MPLTPDTQPLVPPALKRIQTEPDLMCCEETLTAHSSLADYLSELDKITGLKSDSLTSQTSEESFAGACNSTDLSGQGESNQGHQVSKRVLLNQITPTKNERQARSTVTGLMSQFGQLHPRRPILNRLTVAVGNLFGRLCTRRRGLASSPEVEGEDTESHDIVGDRKAESKYISPSRANRDYSAVPLVEEDFLQQIEDDLCFGKVFDETRPKLCQTYSDIDLRSELERGGESGKVEVEQGIGSQEMSCEPCLRETYSTAEQPGKAISSPSHGSPSYKSAHRPRKRLTFHSPLSLLHLPKSKRNPTNSSSSTPQRKPNDDLDSEKCLENYKDAESKMKVELDLGMSTPVISQDMIRPKSDFTETESALL</sequence>
<gene>
    <name evidence="2" type="ORF">RRG08_004359</name>
</gene>
<dbReference type="EMBL" id="JAWDGP010004477">
    <property type="protein sequence ID" value="KAK3763994.1"/>
    <property type="molecule type" value="Genomic_DNA"/>
</dbReference>
<feature type="compositionally biased region" description="Polar residues" evidence="1">
    <location>
        <begin position="302"/>
        <end position="313"/>
    </location>
</feature>
<organism evidence="2 3">
    <name type="scientific">Elysia crispata</name>
    <name type="common">lettuce slug</name>
    <dbReference type="NCBI Taxonomy" id="231223"/>
    <lineage>
        <taxon>Eukaryota</taxon>
        <taxon>Metazoa</taxon>
        <taxon>Spiralia</taxon>
        <taxon>Lophotrochozoa</taxon>
        <taxon>Mollusca</taxon>
        <taxon>Gastropoda</taxon>
        <taxon>Heterobranchia</taxon>
        <taxon>Euthyneura</taxon>
        <taxon>Panpulmonata</taxon>
        <taxon>Sacoglossa</taxon>
        <taxon>Placobranchoidea</taxon>
        <taxon>Plakobranchidae</taxon>
        <taxon>Elysia</taxon>
    </lineage>
</organism>
<accession>A0AAE1DAY0</accession>
<feature type="compositionally biased region" description="Basic and acidic residues" evidence="1">
    <location>
        <begin position="314"/>
        <end position="323"/>
    </location>
</feature>
<protein>
    <submittedName>
        <fullName evidence="2">Uncharacterized protein</fullName>
    </submittedName>
</protein>
<feature type="compositionally biased region" description="Basic and acidic residues" evidence="1">
    <location>
        <begin position="156"/>
        <end position="169"/>
    </location>
</feature>
<evidence type="ECO:0000256" key="1">
    <source>
        <dbReference type="SAM" id="MobiDB-lite"/>
    </source>
</evidence>
<feature type="region of interest" description="Disordered" evidence="1">
    <location>
        <begin position="61"/>
        <end position="85"/>
    </location>
</feature>
<proteinExistence type="predicted"/>
<feature type="compositionally biased region" description="Polar residues" evidence="1">
    <location>
        <begin position="61"/>
        <end position="84"/>
    </location>
</feature>
<evidence type="ECO:0000313" key="3">
    <source>
        <dbReference type="Proteomes" id="UP001283361"/>
    </source>
</evidence>
<feature type="region of interest" description="Disordered" evidence="1">
    <location>
        <begin position="254"/>
        <end position="323"/>
    </location>
</feature>